<dbReference type="PROSITE" id="PS50987">
    <property type="entry name" value="HTH_ARSR_2"/>
    <property type="match status" value="1"/>
</dbReference>
<dbReference type="KEGG" id="cce:Ccel_1065"/>
<name>B8HZS4_RUMCH</name>
<proteinExistence type="predicted"/>
<dbReference type="Pfam" id="PF01022">
    <property type="entry name" value="HTH_5"/>
    <property type="match status" value="1"/>
</dbReference>
<dbReference type="eggNOG" id="COG0640">
    <property type="taxonomic scope" value="Bacteria"/>
</dbReference>
<evidence type="ECO:0000313" key="5">
    <source>
        <dbReference type="EMBL" id="ACL75424.1"/>
    </source>
</evidence>
<evidence type="ECO:0000313" key="6">
    <source>
        <dbReference type="Proteomes" id="UP000001349"/>
    </source>
</evidence>
<evidence type="ECO:0000256" key="2">
    <source>
        <dbReference type="ARBA" id="ARBA00023125"/>
    </source>
</evidence>
<dbReference type="Gene3D" id="1.10.10.10">
    <property type="entry name" value="Winged helix-like DNA-binding domain superfamily/Winged helix DNA-binding domain"/>
    <property type="match status" value="1"/>
</dbReference>
<dbReference type="InterPro" id="IPR036390">
    <property type="entry name" value="WH_DNA-bd_sf"/>
</dbReference>
<feature type="domain" description="HTH arsR-type" evidence="4">
    <location>
        <begin position="1"/>
        <end position="98"/>
    </location>
</feature>
<evidence type="ECO:0000256" key="1">
    <source>
        <dbReference type="ARBA" id="ARBA00023015"/>
    </source>
</evidence>
<keyword evidence="2" id="KW-0238">DNA-binding</keyword>
<keyword evidence="1" id="KW-0805">Transcription regulation</keyword>
<dbReference type="Proteomes" id="UP000001349">
    <property type="component" value="Chromosome"/>
</dbReference>
<protein>
    <submittedName>
        <fullName evidence="5">Transcriptional regulator, ArsR family</fullName>
    </submittedName>
</protein>
<accession>B8HZS4</accession>
<dbReference type="CDD" id="cd00090">
    <property type="entry name" value="HTH_ARSR"/>
    <property type="match status" value="1"/>
</dbReference>
<dbReference type="AlphaFoldDB" id="B8HZS4"/>
<dbReference type="EMBL" id="CP001348">
    <property type="protein sequence ID" value="ACL75424.1"/>
    <property type="molecule type" value="Genomic_DNA"/>
</dbReference>
<keyword evidence="3" id="KW-0804">Transcription</keyword>
<dbReference type="RefSeq" id="WP_015924580.1">
    <property type="nucleotide sequence ID" value="NC_011898.1"/>
</dbReference>
<dbReference type="SMART" id="SM00418">
    <property type="entry name" value="HTH_ARSR"/>
    <property type="match status" value="1"/>
</dbReference>
<gene>
    <name evidence="5" type="ordered locus">Ccel_1065</name>
</gene>
<dbReference type="SUPFAM" id="SSF46785">
    <property type="entry name" value="Winged helix' DNA-binding domain"/>
    <property type="match status" value="1"/>
</dbReference>
<dbReference type="PRINTS" id="PR00778">
    <property type="entry name" value="HTHARSR"/>
</dbReference>
<dbReference type="OrthoDB" id="9798835at2"/>
<sequence length="102" mass="11425">MLISKHKKNAKIFKAFCDENRLMILELLQTGEKCACMLLEDLNIGQSTLSHHMKVLCDSGVVKSRKEGKWTHYSISEEGSACARELLSKVTEVYATANNCTC</sequence>
<keyword evidence="6" id="KW-1185">Reference proteome</keyword>
<evidence type="ECO:0000256" key="3">
    <source>
        <dbReference type="ARBA" id="ARBA00023163"/>
    </source>
</evidence>
<dbReference type="InterPro" id="IPR051081">
    <property type="entry name" value="HTH_MetalResp_TranReg"/>
</dbReference>
<organism evidence="5 6">
    <name type="scientific">Ruminiclostridium cellulolyticum (strain ATCC 35319 / DSM 5812 / JCM 6584 / H10)</name>
    <name type="common">Clostridium cellulolyticum</name>
    <dbReference type="NCBI Taxonomy" id="394503"/>
    <lineage>
        <taxon>Bacteria</taxon>
        <taxon>Bacillati</taxon>
        <taxon>Bacillota</taxon>
        <taxon>Clostridia</taxon>
        <taxon>Eubacteriales</taxon>
        <taxon>Oscillospiraceae</taxon>
        <taxon>Ruminiclostridium</taxon>
    </lineage>
</organism>
<dbReference type="HOGENOM" id="CLU_097806_3_5_9"/>
<dbReference type="PANTHER" id="PTHR33154:SF18">
    <property type="entry name" value="ARSENICAL RESISTANCE OPERON REPRESSOR"/>
    <property type="match status" value="1"/>
</dbReference>
<dbReference type="InterPro" id="IPR001845">
    <property type="entry name" value="HTH_ArsR_DNA-bd_dom"/>
</dbReference>
<dbReference type="STRING" id="394503.Ccel_1065"/>
<dbReference type="PANTHER" id="PTHR33154">
    <property type="entry name" value="TRANSCRIPTIONAL REGULATOR, ARSR FAMILY"/>
    <property type="match status" value="1"/>
</dbReference>
<dbReference type="GO" id="GO:0003700">
    <property type="term" value="F:DNA-binding transcription factor activity"/>
    <property type="evidence" value="ECO:0007669"/>
    <property type="project" value="InterPro"/>
</dbReference>
<dbReference type="InterPro" id="IPR036388">
    <property type="entry name" value="WH-like_DNA-bd_sf"/>
</dbReference>
<reference evidence="5 6" key="1">
    <citation type="submission" date="2009-01" db="EMBL/GenBank/DDBJ databases">
        <title>Complete sequence of Clostridium cellulolyticum H10.</title>
        <authorList>
            <consortium name="US DOE Joint Genome Institute"/>
            <person name="Lucas S."/>
            <person name="Copeland A."/>
            <person name="Lapidus A."/>
            <person name="Glavina del Rio T."/>
            <person name="Dalin E."/>
            <person name="Tice H."/>
            <person name="Bruce D."/>
            <person name="Goodwin L."/>
            <person name="Pitluck S."/>
            <person name="Chertkov O."/>
            <person name="Saunders E."/>
            <person name="Brettin T."/>
            <person name="Detter J.C."/>
            <person name="Han C."/>
            <person name="Larimer F."/>
            <person name="Land M."/>
            <person name="Hauser L."/>
            <person name="Kyrpides N."/>
            <person name="Ivanova N."/>
            <person name="Zhou J."/>
            <person name="Richardson P."/>
        </authorList>
    </citation>
    <scope>NUCLEOTIDE SEQUENCE [LARGE SCALE GENOMIC DNA]</scope>
    <source>
        <strain evidence="6">ATCC 35319 / DSM 5812 / JCM 6584 / H10</strain>
    </source>
</reference>
<evidence type="ECO:0000259" key="4">
    <source>
        <dbReference type="PROSITE" id="PS50987"/>
    </source>
</evidence>
<dbReference type="NCBIfam" id="NF033788">
    <property type="entry name" value="HTH_metalloreg"/>
    <property type="match status" value="1"/>
</dbReference>
<dbReference type="GO" id="GO:0003677">
    <property type="term" value="F:DNA binding"/>
    <property type="evidence" value="ECO:0007669"/>
    <property type="project" value="UniProtKB-KW"/>
</dbReference>
<dbReference type="InterPro" id="IPR011991">
    <property type="entry name" value="ArsR-like_HTH"/>
</dbReference>